<feature type="transmembrane region" description="Helical" evidence="5">
    <location>
        <begin position="563"/>
        <end position="580"/>
    </location>
</feature>
<keyword evidence="5" id="KW-1133">Transmembrane helix</keyword>
<evidence type="ECO:0000256" key="5">
    <source>
        <dbReference type="SAM" id="Phobius"/>
    </source>
</evidence>
<keyword evidence="5" id="KW-0472">Membrane</keyword>
<dbReference type="InterPro" id="IPR036546">
    <property type="entry name" value="MED15_KIX"/>
</dbReference>
<dbReference type="GO" id="GO:0005634">
    <property type="term" value="C:nucleus"/>
    <property type="evidence" value="ECO:0007669"/>
    <property type="project" value="UniProtKB-SubCell"/>
</dbReference>
<feature type="region of interest" description="Disordered" evidence="4">
    <location>
        <begin position="150"/>
        <end position="176"/>
    </location>
</feature>
<keyword evidence="2" id="KW-0539">Nucleus</keyword>
<dbReference type="GO" id="GO:0031490">
    <property type="term" value="F:chromatin DNA binding"/>
    <property type="evidence" value="ECO:0007669"/>
    <property type="project" value="InterPro"/>
</dbReference>
<comment type="caution">
    <text evidence="7">The sequence shown here is derived from an EMBL/GenBank/DDBJ whole genome shotgun (WGS) entry which is preliminary data.</text>
</comment>
<sequence length="581" mass="64777">MDSNDNSMAADWRTQLMPESRHLIVNKILETLKRRLPISGPEGLVELRKIAVRFEEKIYSAASSQEYLMDSYDNSMAADWRTHLMPESRHRIVNKIMETLKRHLPISGPEGLVELRKIAVRFEEKIYNAASSQSDYLRKISLKMLMMESRSNCSGNKNPPAPEEFDDVPDDDEYDTEDSFIDDAELEPISPQQPGQQQFQQSFGQLHLMTQQPQSQIPQLQQQENQVNLIEKMNIQGPATTMHSTAVSSSQQGSISLSAHVEVENGQQKMVTGFQPSSDLESASGHTLSSLPQDMVGPLQQNTIDAPHLTNNSMWSRNVIQLQHGANSLELNSIILQEQHLKQQKQEQQLKNEHEQRQVVQKLIQQQQMQRLLQLRQQQQKQQQLLQLQALAGGKTGMFPQPHLTGQHETAYPQLKIGPPCPDSSPQLLHATSLQLPQHSSLQTSPWNLPSTLPKAGTSLQFAPYPCIGTLTPTSVRPSPIPAGSKKLPSFISSIPNAGNIGHQETVHGLTKAQYLSIGTPGMLTSPLLPEFSSVAGKHGNASQNIFGKLNATERPPERLTKAVLLSLTLFLVVLIIYFTA</sequence>
<dbReference type="InterPro" id="IPR044661">
    <property type="entry name" value="MED15a/b/c-like"/>
</dbReference>
<dbReference type="OrthoDB" id="1912459at2759"/>
<feature type="compositionally biased region" description="Acidic residues" evidence="4">
    <location>
        <begin position="163"/>
        <end position="176"/>
    </location>
</feature>
<dbReference type="Gene3D" id="1.10.246.20">
    <property type="entry name" value="Coactivator CBP, KIX domain"/>
    <property type="match status" value="2"/>
</dbReference>
<keyword evidence="3" id="KW-0175">Coiled coil</keyword>
<dbReference type="Pfam" id="PF16987">
    <property type="entry name" value="KIX_2"/>
    <property type="match status" value="2"/>
</dbReference>
<feature type="domain" description="Mediator complex subunit 15 KIX" evidence="6">
    <location>
        <begin position="10"/>
        <end position="68"/>
    </location>
</feature>
<evidence type="ECO:0000313" key="7">
    <source>
        <dbReference type="EMBL" id="RWR89540.1"/>
    </source>
</evidence>
<dbReference type="InterPro" id="IPR036529">
    <property type="entry name" value="KIX_dom_sf"/>
</dbReference>
<keyword evidence="8" id="KW-1185">Reference proteome</keyword>
<evidence type="ECO:0000256" key="2">
    <source>
        <dbReference type="ARBA" id="ARBA00023242"/>
    </source>
</evidence>
<evidence type="ECO:0000256" key="4">
    <source>
        <dbReference type="SAM" id="MobiDB-lite"/>
    </source>
</evidence>
<gene>
    <name evidence="7" type="ORF">CKAN_01860100</name>
</gene>
<proteinExistence type="predicted"/>
<dbReference type="PANTHER" id="PTHR33137">
    <property type="entry name" value="MEDIATOR OF RNA POLYMERASE II TRANSCRIPTION SUBUNIT 15A-RELATED"/>
    <property type="match status" value="1"/>
</dbReference>
<dbReference type="AlphaFoldDB" id="A0A443PFK9"/>
<accession>A0A443PFK9</accession>
<feature type="coiled-coil region" evidence="3">
    <location>
        <begin position="336"/>
        <end position="389"/>
    </location>
</feature>
<dbReference type="PANTHER" id="PTHR33137:SF4">
    <property type="entry name" value="MEDIATOR OF RNA POLYMERASE II TRANSCRIPTION SUBUNIT 15A-RELATED"/>
    <property type="match status" value="1"/>
</dbReference>
<evidence type="ECO:0000259" key="6">
    <source>
        <dbReference type="Pfam" id="PF16987"/>
    </source>
</evidence>
<organism evidence="7 8">
    <name type="scientific">Cinnamomum micranthum f. kanehirae</name>
    <dbReference type="NCBI Taxonomy" id="337451"/>
    <lineage>
        <taxon>Eukaryota</taxon>
        <taxon>Viridiplantae</taxon>
        <taxon>Streptophyta</taxon>
        <taxon>Embryophyta</taxon>
        <taxon>Tracheophyta</taxon>
        <taxon>Spermatophyta</taxon>
        <taxon>Magnoliopsida</taxon>
        <taxon>Magnoliidae</taxon>
        <taxon>Laurales</taxon>
        <taxon>Lauraceae</taxon>
        <taxon>Cinnamomum</taxon>
    </lineage>
</organism>
<protein>
    <submittedName>
        <fullName evidence="7">Mediator of RNA polymerase II transcription subunit 15a-like protein isoform X1</fullName>
    </submittedName>
</protein>
<dbReference type="Proteomes" id="UP000283530">
    <property type="component" value="Unassembled WGS sequence"/>
</dbReference>
<feature type="domain" description="Mediator complex subunit 15 KIX" evidence="6">
    <location>
        <begin position="78"/>
        <end position="152"/>
    </location>
</feature>
<dbReference type="GO" id="GO:0003713">
    <property type="term" value="F:transcription coactivator activity"/>
    <property type="evidence" value="ECO:0007669"/>
    <property type="project" value="InterPro"/>
</dbReference>
<reference evidence="7 8" key="1">
    <citation type="journal article" date="2019" name="Nat. Plants">
        <title>Stout camphor tree genome fills gaps in understanding of flowering plant genome evolution.</title>
        <authorList>
            <person name="Chaw S.M."/>
            <person name="Liu Y.C."/>
            <person name="Wu Y.W."/>
            <person name="Wang H.Y."/>
            <person name="Lin C.I."/>
            <person name="Wu C.S."/>
            <person name="Ke H.M."/>
            <person name="Chang L.Y."/>
            <person name="Hsu C.Y."/>
            <person name="Yang H.T."/>
            <person name="Sudianto E."/>
            <person name="Hsu M.H."/>
            <person name="Wu K.P."/>
            <person name="Wang L.N."/>
            <person name="Leebens-Mack J.H."/>
            <person name="Tsai I.J."/>
        </authorList>
    </citation>
    <scope>NUCLEOTIDE SEQUENCE [LARGE SCALE GENOMIC DNA]</scope>
    <source>
        <strain evidence="8">cv. Chaw 1501</strain>
        <tissue evidence="7">Young leaves</tissue>
    </source>
</reference>
<name>A0A443PFK9_9MAGN</name>
<dbReference type="EMBL" id="QPKB01000007">
    <property type="protein sequence ID" value="RWR89540.1"/>
    <property type="molecule type" value="Genomic_DNA"/>
</dbReference>
<evidence type="ECO:0000256" key="3">
    <source>
        <dbReference type="SAM" id="Coils"/>
    </source>
</evidence>
<evidence type="ECO:0000256" key="1">
    <source>
        <dbReference type="ARBA" id="ARBA00004123"/>
    </source>
</evidence>
<keyword evidence="5" id="KW-0812">Transmembrane</keyword>
<comment type="subcellular location">
    <subcellularLocation>
        <location evidence="1">Nucleus</location>
    </subcellularLocation>
</comment>
<evidence type="ECO:0000313" key="8">
    <source>
        <dbReference type="Proteomes" id="UP000283530"/>
    </source>
</evidence>
<dbReference type="FunFam" id="1.10.246.20:FF:000003">
    <property type="entry name" value="Mediator of RNA polymerase II transcription subunit 15a"/>
    <property type="match status" value="1"/>
</dbReference>